<evidence type="ECO:0000259" key="1">
    <source>
        <dbReference type="PROSITE" id="PS50994"/>
    </source>
</evidence>
<name>A0A9Q4IJF4_9CORY</name>
<comment type="caution">
    <text evidence="2">The sequence shown here is derived from an EMBL/GenBank/DDBJ whole genome shotgun (WGS) entry which is preliminary data.</text>
</comment>
<dbReference type="AlphaFoldDB" id="A0A9Q4IJF4"/>
<dbReference type="PANTHER" id="PTHR45835">
    <property type="entry name" value="YALI0A06105P"/>
    <property type="match status" value="1"/>
</dbReference>
<dbReference type="RefSeq" id="WP_269028626.1">
    <property type="nucleotide sequence ID" value="NZ_JANRML010000051.1"/>
</dbReference>
<dbReference type="Gene3D" id="3.30.420.10">
    <property type="entry name" value="Ribonuclease H-like superfamily/Ribonuclease H"/>
    <property type="match status" value="1"/>
</dbReference>
<dbReference type="InterPro" id="IPR016197">
    <property type="entry name" value="Chromo-like_dom_sf"/>
</dbReference>
<organism evidence="2 3">
    <name type="scientific">Corynebacterium pilbarense</name>
    <dbReference type="NCBI Taxonomy" id="1288393"/>
    <lineage>
        <taxon>Bacteria</taxon>
        <taxon>Bacillati</taxon>
        <taxon>Actinomycetota</taxon>
        <taxon>Actinomycetes</taxon>
        <taxon>Mycobacteriales</taxon>
        <taxon>Corynebacteriaceae</taxon>
        <taxon>Corynebacterium</taxon>
    </lineage>
</organism>
<accession>A0A9Q4IJF4</accession>
<dbReference type="InterPro" id="IPR012337">
    <property type="entry name" value="RNaseH-like_sf"/>
</dbReference>
<dbReference type="GO" id="GO:0003676">
    <property type="term" value="F:nucleic acid binding"/>
    <property type="evidence" value="ECO:0007669"/>
    <property type="project" value="InterPro"/>
</dbReference>
<evidence type="ECO:0000313" key="2">
    <source>
        <dbReference type="EMBL" id="MCZ2221943.1"/>
    </source>
</evidence>
<feature type="non-terminal residue" evidence="2">
    <location>
        <position position="346"/>
    </location>
</feature>
<dbReference type="PANTHER" id="PTHR45835:SF99">
    <property type="entry name" value="CHROMO DOMAIN-CONTAINING PROTEIN-RELATED"/>
    <property type="match status" value="1"/>
</dbReference>
<dbReference type="InterPro" id="IPR056924">
    <property type="entry name" value="SH3_Tf2-1"/>
</dbReference>
<gene>
    <name evidence="2" type="ORF">NUW87_11340</name>
</gene>
<keyword evidence="3" id="KW-1185">Reference proteome</keyword>
<dbReference type="SUPFAM" id="SSF54160">
    <property type="entry name" value="Chromo domain-like"/>
    <property type="match status" value="1"/>
</dbReference>
<sequence length="346" mass="40167">MDFITGLPTSTKQNDAIMVVVDKLSKSAHFIPVKSTCKAIDIPQVFMKEIFRLHGMSKEIVSDRDTKFTSNFWKSLMVGLETKLIFSTAYHPQTDGQMKKVNQILEDMLRMHVMHQPKKWEDYLPLLEFSYNNGYQASLKMSPFEVLYGRQCNTPVSWSNPVNRISFGPNMLKEMEQQVTQIKQNLKVAQNRQKSYADQKRTPREFKMGDHVYLKIKPRRSSLKMGACAKLAPWYCGPFEVLDRVGPVAYRLALPPTVKAHNVFHVSLLKKYVHDANHIIDWSVIQVEPEGEFLPEPQCILDRRETQLRNRTIAQVKVQWKHFGPDEATWQMEDAMRQAYPILFTS</sequence>
<dbReference type="InterPro" id="IPR001584">
    <property type="entry name" value="Integrase_cat-core"/>
</dbReference>
<dbReference type="InterPro" id="IPR036397">
    <property type="entry name" value="RNaseH_sf"/>
</dbReference>
<dbReference type="EMBL" id="JANRML010000051">
    <property type="protein sequence ID" value="MCZ2221943.1"/>
    <property type="molecule type" value="Genomic_DNA"/>
</dbReference>
<reference evidence="2" key="1">
    <citation type="submission" date="2022-08" db="EMBL/GenBank/DDBJ databases">
        <title>Corynebacterium sp. nov., isolated from clinical breast specimens.</title>
        <authorList>
            <person name="Zhang T."/>
        </authorList>
    </citation>
    <scope>NUCLEOTIDE SEQUENCE</scope>
    <source>
        <strain evidence="2">CCUG 57942</strain>
    </source>
</reference>
<dbReference type="Pfam" id="PF24626">
    <property type="entry name" value="SH3_Tf2-1"/>
    <property type="match status" value="1"/>
</dbReference>
<dbReference type="PROSITE" id="PS50994">
    <property type="entry name" value="INTEGRASE"/>
    <property type="match status" value="1"/>
</dbReference>
<dbReference type="Proteomes" id="UP001071110">
    <property type="component" value="Unassembled WGS sequence"/>
</dbReference>
<protein>
    <recommendedName>
        <fullName evidence="1">Integrase catalytic domain-containing protein</fullName>
    </recommendedName>
</protein>
<dbReference type="SUPFAM" id="SSF53098">
    <property type="entry name" value="Ribonuclease H-like"/>
    <property type="match status" value="1"/>
</dbReference>
<feature type="domain" description="Integrase catalytic" evidence="1">
    <location>
        <begin position="1"/>
        <end position="151"/>
    </location>
</feature>
<proteinExistence type="predicted"/>
<evidence type="ECO:0000313" key="3">
    <source>
        <dbReference type="Proteomes" id="UP001071110"/>
    </source>
</evidence>
<dbReference type="GO" id="GO:0015074">
    <property type="term" value="P:DNA integration"/>
    <property type="evidence" value="ECO:0007669"/>
    <property type="project" value="InterPro"/>
</dbReference>